<dbReference type="AlphaFoldDB" id="A0A512H7U6"/>
<evidence type="ECO:0000313" key="3">
    <source>
        <dbReference type="Proteomes" id="UP000321567"/>
    </source>
</evidence>
<feature type="compositionally biased region" description="Low complexity" evidence="1">
    <location>
        <begin position="103"/>
        <end position="122"/>
    </location>
</feature>
<evidence type="ECO:0000313" key="2">
    <source>
        <dbReference type="EMBL" id="GEO81522.1"/>
    </source>
</evidence>
<keyword evidence="3" id="KW-1185">Reference proteome</keyword>
<protein>
    <submittedName>
        <fullName evidence="2">Uncharacterized protein</fullName>
    </submittedName>
</protein>
<reference evidence="2 3" key="1">
    <citation type="submission" date="2019-07" db="EMBL/GenBank/DDBJ databases">
        <title>Whole genome shotgun sequence of Rhodospirillum oryzae NBRC 107573.</title>
        <authorList>
            <person name="Hosoyama A."/>
            <person name="Uohara A."/>
            <person name="Ohji S."/>
            <person name="Ichikawa N."/>
        </authorList>
    </citation>
    <scope>NUCLEOTIDE SEQUENCE [LARGE SCALE GENOMIC DNA]</scope>
    <source>
        <strain evidence="2 3">NBRC 107573</strain>
    </source>
</reference>
<sequence length="151" mass="15573">MRKAEPVFPSRTRNGFPAPRLLMTASPQAELYIDGLLDVSFARGTVRIDLYSLSATAKASNGQPLPEHRQRLILSVPSFLDFVGGLNMAAGSFRDKGVLPGTAPAAAPEGGQAPPAPAAASPEPAPASPAPAVKRTPSSPNFAPVSDSTEA</sequence>
<organism evidence="2 3">
    <name type="scientific">Pararhodospirillum oryzae</name>
    <dbReference type="NCBI Taxonomy" id="478448"/>
    <lineage>
        <taxon>Bacteria</taxon>
        <taxon>Pseudomonadati</taxon>
        <taxon>Pseudomonadota</taxon>
        <taxon>Alphaproteobacteria</taxon>
        <taxon>Rhodospirillales</taxon>
        <taxon>Rhodospirillaceae</taxon>
        <taxon>Pararhodospirillum</taxon>
    </lineage>
</organism>
<dbReference type="EMBL" id="BJZO01000039">
    <property type="protein sequence ID" value="GEO81522.1"/>
    <property type="molecule type" value="Genomic_DNA"/>
</dbReference>
<proteinExistence type="predicted"/>
<comment type="caution">
    <text evidence="2">The sequence shown here is derived from an EMBL/GenBank/DDBJ whole genome shotgun (WGS) entry which is preliminary data.</text>
</comment>
<feature type="region of interest" description="Disordered" evidence="1">
    <location>
        <begin position="93"/>
        <end position="151"/>
    </location>
</feature>
<feature type="compositionally biased region" description="Polar residues" evidence="1">
    <location>
        <begin position="136"/>
        <end position="151"/>
    </location>
</feature>
<name>A0A512H7U6_9PROT</name>
<evidence type="ECO:0000256" key="1">
    <source>
        <dbReference type="SAM" id="MobiDB-lite"/>
    </source>
</evidence>
<gene>
    <name evidence="2" type="ORF">ROR02_16530</name>
</gene>
<dbReference type="Proteomes" id="UP000321567">
    <property type="component" value="Unassembled WGS sequence"/>
</dbReference>
<accession>A0A512H7U6</accession>